<evidence type="ECO:0000256" key="7">
    <source>
        <dbReference type="ARBA" id="ARBA00023004"/>
    </source>
</evidence>
<evidence type="ECO:0000256" key="10">
    <source>
        <dbReference type="SAM" id="Phobius"/>
    </source>
</evidence>
<dbReference type="PROSITE" id="PS51007">
    <property type="entry name" value="CYTC"/>
    <property type="match status" value="1"/>
</dbReference>
<evidence type="ECO:0000256" key="9">
    <source>
        <dbReference type="PROSITE-ProRule" id="PRU00433"/>
    </source>
</evidence>
<dbReference type="InterPro" id="IPR036909">
    <property type="entry name" value="Cyt_c-like_dom_sf"/>
</dbReference>
<proteinExistence type="predicted"/>
<evidence type="ECO:0000256" key="2">
    <source>
        <dbReference type="ARBA" id="ARBA00016165"/>
    </source>
</evidence>
<dbReference type="InterPro" id="IPR002326">
    <property type="entry name" value="Cyt_c1"/>
</dbReference>
<keyword evidence="7 9" id="KW-0408">Iron</keyword>
<evidence type="ECO:0000313" key="14">
    <source>
        <dbReference type="Proteomes" id="UP001595536"/>
    </source>
</evidence>
<dbReference type="Gene3D" id="1.20.5.100">
    <property type="entry name" value="Cytochrome c1, transmembrane anchor, C-terminal"/>
    <property type="match status" value="1"/>
</dbReference>
<dbReference type="PRINTS" id="PR00603">
    <property type="entry name" value="CYTOCHROMEC1"/>
</dbReference>
<gene>
    <name evidence="13" type="ORF">ACFOEX_07975</name>
</gene>
<evidence type="ECO:0000259" key="12">
    <source>
        <dbReference type="PROSITE" id="PS51007"/>
    </source>
</evidence>
<feature type="chain" id="PRO_5046162816" description="Cytochrome c1" evidence="11">
    <location>
        <begin position="26"/>
        <end position="285"/>
    </location>
</feature>
<evidence type="ECO:0000313" key="13">
    <source>
        <dbReference type="EMBL" id="MFC3266289.1"/>
    </source>
</evidence>
<dbReference type="Gene3D" id="1.10.760.10">
    <property type="entry name" value="Cytochrome c-like domain"/>
    <property type="match status" value="1"/>
</dbReference>
<evidence type="ECO:0000256" key="3">
    <source>
        <dbReference type="ARBA" id="ARBA00022617"/>
    </source>
</evidence>
<organism evidence="13 14">
    <name type="scientific">Camelimonas abortus</name>
    <dbReference type="NCBI Taxonomy" id="1017184"/>
    <lineage>
        <taxon>Bacteria</taxon>
        <taxon>Pseudomonadati</taxon>
        <taxon>Pseudomonadota</taxon>
        <taxon>Alphaproteobacteria</taxon>
        <taxon>Hyphomicrobiales</taxon>
        <taxon>Chelatococcaceae</taxon>
        <taxon>Camelimonas</taxon>
    </lineage>
</organism>
<evidence type="ECO:0000256" key="4">
    <source>
        <dbReference type="ARBA" id="ARBA00022692"/>
    </source>
</evidence>
<evidence type="ECO:0000256" key="8">
    <source>
        <dbReference type="ARBA" id="ARBA00023136"/>
    </source>
</evidence>
<feature type="domain" description="Cytochrome c" evidence="12">
    <location>
        <begin position="49"/>
        <end position="181"/>
    </location>
</feature>
<dbReference type="RefSeq" id="WP_376832284.1">
    <property type="nucleotide sequence ID" value="NZ_JBHLWR010000006.1"/>
</dbReference>
<comment type="caution">
    <text evidence="13">The sequence shown here is derived from an EMBL/GenBank/DDBJ whole genome shotgun (WGS) entry which is preliminary data.</text>
</comment>
<reference evidence="14" key="1">
    <citation type="journal article" date="2019" name="Int. J. Syst. Evol. Microbiol.">
        <title>The Global Catalogue of Microorganisms (GCM) 10K type strain sequencing project: providing services to taxonomists for standard genome sequencing and annotation.</title>
        <authorList>
            <consortium name="The Broad Institute Genomics Platform"/>
            <consortium name="The Broad Institute Genome Sequencing Center for Infectious Disease"/>
            <person name="Wu L."/>
            <person name="Ma J."/>
        </authorList>
    </citation>
    <scope>NUCLEOTIDE SEQUENCE [LARGE SCALE GENOMIC DNA]</scope>
    <source>
        <strain evidence="14">CCM 7941</strain>
    </source>
</reference>
<sequence length="285" mass="31584">MKFTKLLTAGMFAVVMGAMSAPAFAAEDAPKPPEQRWSFSGPFGKYDPQQLQRGFKVFREVCAACHSLKYVAFRNLADPSGPMFTEGQVKALAAEYKIQDGPNDAGEMFERPGRPADYWPSPFPNDNAAAAANGGKAPPDLSLMAKARTYERGFPQFIIDIFTQYAEQGPDYIYALLTGYEDAPKGFQVPEGGHYNKYFPGHVIAMPKPMSDGQVDYKGPDGKPQAPETVEQYARDVTAFLMWTAEPKMEARKALGFKSVIFLIVLAALTWFTKKRIWKKLPDPA</sequence>
<dbReference type="PANTHER" id="PTHR10266:SF3">
    <property type="entry name" value="CYTOCHROME C1, HEME PROTEIN, MITOCHONDRIAL"/>
    <property type="match status" value="1"/>
</dbReference>
<accession>A0ABV7LEW5</accession>
<keyword evidence="3 9" id="KW-0349">Heme</keyword>
<protein>
    <recommendedName>
        <fullName evidence="2">Cytochrome c1</fullName>
    </recommendedName>
</protein>
<evidence type="ECO:0000256" key="6">
    <source>
        <dbReference type="ARBA" id="ARBA00022989"/>
    </source>
</evidence>
<keyword evidence="5 9" id="KW-0479">Metal-binding</keyword>
<keyword evidence="6 10" id="KW-1133">Transmembrane helix</keyword>
<dbReference type="InterPro" id="IPR009056">
    <property type="entry name" value="Cyt_c-like_dom"/>
</dbReference>
<feature type="signal peptide" evidence="11">
    <location>
        <begin position="1"/>
        <end position="25"/>
    </location>
</feature>
<dbReference type="Proteomes" id="UP001595536">
    <property type="component" value="Unassembled WGS sequence"/>
</dbReference>
<keyword evidence="14" id="KW-1185">Reference proteome</keyword>
<dbReference type="PANTHER" id="PTHR10266">
    <property type="entry name" value="CYTOCHROME C1"/>
    <property type="match status" value="1"/>
</dbReference>
<name>A0ABV7LEW5_9HYPH</name>
<keyword evidence="8 10" id="KW-0472">Membrane</keyword>
<comment type="subcellular location">
    <subcellularLocation>
        <location evidence="1">Membrane</location>
    </subcellularLocation>
</comment>
<dbReference type="SUPFAM" id="SSF46626">
    <property type="entry name" value="Cytochrome c"/>
    <property type="match status" value="1"/>
</dbReference>
<dbReference type="EMBL" id="JBHRUV010000033">
    <property type="protein sequence ID" value="MFC3266289.1"/>
    <property type="molecule type" value="Genomic_DNA"/>
</dbReference>
<keyword evidence="11" id="KW-0732">Signal</keyword>
<dbReference type="Pfam" id="PF02167">
    <property type="entry name" value="Cytochrom_C1"/>
    <property type="match status" value="1"/>
</dbReference>
<evidence type="ECO:0000256" key="11">
    <source>
        <dbReference type="SAM" id="SignalP"/>
    </source>
</evidence>
<evidence type="ECO:0000256" key="1">
    <source>
        <dbReference type="ARBA" id="ARBA00004370"/>
    </source>
</evidence>
<evidence type="ECO:0000256" key="5">
    <source>
        <dbReference type="ARBA" id="ARBA00022723"/>
    </source>
</evidence>
<feature type="transmembrane region" description="Helical" evidence="10">
    <location>
        <begin position="255"/>
        <end position="272"/>
    </location>
</feature>
<keyword evidence="4 10" id="KW-0812">Transmembrane</keyword>